<dbReference type="Gene3D" id="3.20.80.10">
    <property type="entry name" value="Regulatory factor, effector binding domain"/>
    <property type="match status" value="1"/>
</dbReference>
<dbReference type="PANTHER" id="PTHR30204:SF85">
    <property type="entry name" value="MULTIDRUG-EFFLUX TRANSPORTER 2 REGULATOR"/>
    <property type="match status" value="1"/>
</dbReference>
<accession>A0ABR7NK63</accession>
<dbReference type="PROSITE" id="PS50937">
    <property type="entry name" value="HTH_MERR_2"/>
    <property type="match status" value="1"/>
</dbReference>
<dbReference type="Pfam" id="PF13411">
    <property type="entry name" value="MerR_1"/>
    <property type="match status" value="1"/>
</dbReference>
<evidence type="ECO:0000313" key="3">
    <source>
        <dbReference type="EMBL" id="MBC8576802.1"/>
    </source>
</evidence>
<dbReference type="Pfam" id="PF06445">
    <property type="entry name" value="GyrI-like"/>
    <property type="match status" value="1"/>
</dbReference>
<protein>
    <submittedName>
        <fullName evidence="3">MerR family transcriptional regulator</fullName>
    </submittedName>
</protein>
<organism evidence="3 4">
    <name type="scientific">Yanshouia hominis</name>
    <dbReference type="NCBI Taxonomy" id="2763673"/>
    <lineage>
        <taxon>Bacteria</taxon>
        <taxon>Bacillati</taxon>
        <taxon>Bacillota</taxon>
        <taxon>Clostridia</taxon>
        <taxon>Eubacteriales</taxon>
        <taxon>Oscillospiraceae</taxon>
        <taxon>Yanshouia</taxon>
    </lineage>
</organism>
<dbReference type="PANTHER" id="PTHR30204">
    <property type="entry name" value="REDOX-CYCLING DRUG-SENSING TRANSCRIPTIONAL ACTIVATOR SOXR"/>
    <property type="match status" value="1"/>
</dbReference>
<dbReference type="SUPFAM" id="SSF46955">
    <property type="entry name" value="Putative DNA-binding domain"/>
    <property type="match status" value="1"/>
</dbReference>
<name>A0ABR7NK63_9FIRM</name>
<dbReference type="SUPFAM" id="SSF55136">
    <property type="entry name" value="Probable bacterial effector-binding domain"/>
    <property type="match status" value="1"/>
</dbReference>
<keyword evidence="4" id="KW-1185">Reference proteome</keyword>
<keyword evidence="1" id="KW-0238">DNA-binding</keyword>
<dbReference type="InterPro" id="IPR011256">
    <property type="entry name" value="Reg_factor_effector_dom_sf"/>
</dbReference>
<sequence>MQKNLSSYLSTSRFAQLCGTNKRTLFHYDAIGLLPPGKVDAKGYRYYTEAQYGLFQIIIALKEMGMSLAEIKSFIDQRDPQRFHALLGEQKQRVEEQISQLIRVRQMIDTKLALLHEASEIPPDRFEDPFLEEHPEEYFILSARVDSDAHDRFTHALYEHLGYCERRHFQEGYPFGAMISSTALKMNKFNEYAYFFTKVHQPADDPHLFCRPAGRYACLYLRGNYREPEQAYRRLLRFFEEQGLEMGDYSYKEGVIDETAELRLDRFVTKLLIPIRETSERESHPQ</sequence>
<evidence type="ECO:0000313" key="4">
    <source>
        <dbReference type="Proteomes" id="UP000658131"/>
    </source>
</evidence>
<dbReference type="RefSeq" id="WP_262400305.1">
    <property type="nucleotide sequence ID" value="NZ_JACRTB010000015.1"/>
</dbReference>
<dbReference type="InterPro" id="IPR029442">
    <property type="entry name" value="GyrI-like"/>
</dbReference>
<gene>
    <name evidence="3" type="ORF">H8717_10365</name>
</gene>
<dbReference type="SMART" id="SM00422">
    <property type="entry name" value="HTH_MERR"/>
    <property type="match status" value="1"/>
</dbReference>
<dbReference type="InterPro" id="IPR047057">
    <property type="entry name" value="MerR_fam"/>
</dbReference>
<dbReference type="InterPro" id="IPR000551">
    <property type="entry name" value="MerR-type_HTH_dom"/>
</dbReference>
<dbReference type="Proteomes" id="UP000658131">
    <property type="component" value="Unassembled WGS sequence"/>
</dbReference>
<dbReference type="Gene3D" id="1.10.1660.10">
    <property type="match status" value="1"/>
</dbReference>
<proteinExistence type="predicted"/>
<dbReference type="EMBL" id="JACRTB010000015">
    <property type="protein sequence ID" value="MBC8576802.1"/>
    <property type="molecule type" value="Genomic_DNA"/>
</dbReference>
<reference evidence="3 4" key="1">
    <citation type="submission" date="2020-08" db="EMBL/GenBank/DDBJ databases">
        <title>Genome public.</title>
        <authorList>
            <person name="Liu C."/>
            <person name="Sun Q."/>
        </authorList>
    </citation>
    <scope>NUCLEOTIDE SEQUENCE [LARGE SCALE GENOMIC DNA]</scope>
    <source>
        <strain evidence="3 4">BX1</strain>
    </source>
</reference>
<comment type="caution">
    <text evidence="3">The sequence shown here is derived from an EMBL/GenBank/DDBJ whole genome shotgun (WGS) entry which is preliminary data.</text>
</comment>
<dbReference type="InterPro" id="IPR009061">
    <property type="entry name" value="DNA-bd_dom_put_sf"/>
</dbReference>
<evidence type="ECO:0000256" key="1">
    <source>
        <dbReference type="ARBA" id="ARBA00023125"/>
    </source>
</evidence>
<evidence type="ECO:0000259" key="2">
    <source>
        <dbReference type="PROSITE" id="PS50937"/>
    </source>
</evidence>
<feature type="domain" description="HTH merR-type" evidence="2">
    <location>
        <begin position="8"/>
        <end position="77"/>
    </location>
</feature>